<dbReference type="AlphaFoldDB" id="A0A9P0SV53"/>
<dbReference type="FunFam" id="1.20.1250.20:FF:000218">
    <property type="entry name" value="facilitated trehalose transporter Tret1"/>
    <property type="match status" value="1"/>
</dbReference>
<feature type="transmembrane region" description="Helical" evidence="8">
    <location>
        <begin position="145"/>
        <end position="163"/>
    </location>
</feature>
<protein>
    <recommendedName>
        <fullName evidence="9">Major facilitator superfamily (MFS) profile domain-containing protein</fullName>
    </recommendedName>
</protein>
<dbReference type="InterPro" id="IPR020846">
    <property type="entry name" value="MFS_dom"/>
</dbReference>
<comment type="subcellular location">
    <subcellularLocation>
        <location evidence="1">Cell membrane</location>
        <topology evidence="1">Multi-pass membrane protein</topology>
    </subcellularLocation>
</comment>
<evidence type="ECO:0000313" key="11">
    <source>
        <dbReference type="Proteomes" id="UP001152562"/>
    </source>
</evidence>
<evidence type="ECO:0000256" key="8">
    <source>
        <dbReference type="SAM" id="Phobius"/>
    </source>
</evidence>
<evidence type="ECO:0000256" key="5">
    <source>
        <dbReference type="ARBA" id="ARBA00022692"/>
    </source>
</evidence>
<evidence type="ECO:0000256" key="2">
    <source>
        <dbReference type="ARBA" id="ARBA00022448"/>
    </source>
</evidence>
<dbReference type="PANTHER" id="PTHR48021">
    <property type="match status" value="1"/>
</dbReference>
<evidence type="ECO:0000313" key="10">
    <source>
        <dbReference type="EMBL" id="CAH3946145.1"/>
    </source>
</evidence>
<feature type="transmembrane region" description="Helical" evidence="8">
    <location>
        <begin position="327"/>
        <end position="348"/>
    </location>
</feature>
<comment type="caution">
    <text evidence="10">The sequence shown here is derived from an EMBL/GenBank/DDBJ whole genome shotgun (WGS) entry which is preliminary data.</text>
</comment>
<dbReference type="InterPro" id="IPR036259">
    <property type="entry name" value="MFS_trans_sf"/>
</dbReference>
<dbReference type="Pfam" id="PF00083">
    <property type="entry name" value="Sugar_tr"/>
    <property type="match status" value="1"/>
</dbReference>
<evidence type="ECO:0000256" key="1">
    <source>
        <dbReference type="ARBA" id="ARBA00004651"/>
    </source>
</evidence>
<dbReference type="PROSITE" id="PS50850">
    <property type="entry name" value="MFS"/>
    <property type="match status" value="1"/>
</dbReference>
<keyword evidence="11" id="KW-1185">Reference proteome</keyword>
<keyword evidence="3" id="KW-1003">Cell membrane</keyword>
<dbReference type="Proteomes" id="UP001152562">
    <property type="component" value="Unassembled WGS sequence"/>
</dbReference>
<dbReference type="InterPro" id="IPR005828">
    <property type="entry name" value="MFS_sugar_transport-like"/>
</dbReference>
<evidence type="ECO:0000259" key="9">
    <source>
        <dbReference type="PROSITE" id="PS50850"/>
    </source>
</evidence>
<keyword evidence="6 8" id="KW-1133">Transmembrane helix</keyword>
<feature type="transmembrane region" description="Helical" evidence="8">
    <location>
        <begin position="395"/>
        <end position="413"/>
    </location>
</feature>
<proteinExistence type="predicted"/>
<dbReference type="SUPFAM" id="SSF103473">
    <property type="entry name" value="MFS general substrate transporter"/>
    <property type="match status" value="1"/>
</dbReference>
<name>A0A9P0SV53_PIEBR</name>
<dbReference type="InterPro" id="IPR005829">
    <property type="entry name" value="Sugar_transporter_CS"/>
</dbReference>
<feature type="transmembrane region" description="Helical" evidence="8">
    <location>
        <begin position="58"/>
        <end position="76"/>
    </location>
</feature>
<keyword evidence="5 8" id="KW-0812">Transmembrane</keyword>
<dbReference type="GO" id="GO:0005886">
    <property type="term" value="C:plasma membrane"/>
    <property type="evidence" value="ECO:0007669"/>
    <property type="project" value="UniProtKB-SubCell"/>
</dbReference>
<keyword evidence="4" id="KW-0762">Sugar transport</keyword>
<feature type="transmembrane region" description="Helical" evidence="8">
    <location>
        <begin position="88"/>
        <end position="106"/>
    </location>
</feature>
<evidence type="ECO:0000256" key="4">
    <source>
        <dbReference type="ARBA" id="ARBA00022597"/>
    </source>
</evidence>
<dbReference type="Gene3D" id="1.20.1250.20">
    <property type="entry name" value="MFS general substrate transporter like domains"/>
    <property type="match status" value="1"/>
</dbReference>
<sequence>MNKFFLFDKSKWNQILCALTICLPVFNYGNTLGWMSPMSLLLQSNHAPSEKPLTDVEISWLAAISYLAGIPFYFLLAYISDRYGRKNTLLLSTALGSTIWILKLFPQFWTLFVSRCMVGILMSCSFVTCPVFIKEISENSIRGRLGCWTSVFYTSGCFFTYVIGDMLGYRTIIFICLSVPIISFLLFLAMPESPSYLVQIGKIEEAEKVLLWLRRKTEIDCEISQEIETIKAEQKNDEVNDSSIIKAIFADKILFKAFQIALMAAFARELCGAIPVGNFAGDIFLRASDGTRVVLNPNQQAMVMGAVQTAATIVASNIVEKSGRRPLLFITCLISGISMCSLATWFLFKDYGFNPPAWIPVFTLCICIFCDSAGLLPVGTVLIGEIFSFKYRATVLGTSMAIASFLDFLQVLFFKMVSAAIGVHVAFYTFAAMCLLMALYIYAKVPETRTRPLEEIYDDLRTNKKKKDLQKSDVITRF</sequence>
<dbReference type="PROSITE" id="PS00216">
    <property type="entry name" value="SUGAR_TRANSPORT_1"/>
    <property type="match status" value="1"/>
</dbReference>
<feature type="transmembrane region" description="Helical" evidence="8">
    <location>
        <begin position="169"/>
        <end position="189"/>
    </location>
</feature>
<keyword evidence="7 8" id="KW-0472">Membrane</keyword>
<reference evidence="10" key="1">
    <citation type="submission" date="2022-05" db="EMBL/GenBank/DDBJ databases">
        <authorList>
            <person name="Okamura Y."/>
        </authorList>
    </citation>
    <scope>NUCLEOTIDE SEQUENCE</scope>
</reference>
<dbReference type="InterPro" id="IPR050549">
    <property type="entry name" value="MFS_Trehalose_Transporter"/>
</dbReference>
<evidence type="ECO:0000256" key="3">
    <source>
        <dbReference type="ARBA" id="ARBA00022475"/>
    </source>
</evidence>
<dbReference type="EMBL" id="CALOZG010000002">
    <property type="protein sequence ID" value="CAH3946145.1"/>
    <property type="molecule type" value="Genomic_DNA"/>
</dbReference>
<keyword evidence="2" id="KW-0813">Transport</keyword>
<feature type="transmembrane region" description="Helical" evidence="8">
    <location>
        <begin position="360"/>
        <end position="383"/>
    </location>
</feature>
<feature type="transmembrane region" description="Helical" evidence="8">
    <location>
        <begin position="112"/>
        <end position="133"/>
    </location>
</feature>
<feature type="transmembrane region" description="Helical" evidence="8">
    <location>
        <begin position="419"/>
        <end position="443"/>
    </location>
</feature>
<organism evidence="10 11">
    <name type="scientific">Pieris brassicae</name>
    <name type="common">White butterfly</name>
    <name type="synonym">Large white butterfly</name>
    <dbReference type="NCBI Taxonomy" id="7116"/>
    <lineage>
        <taxon>Eukaryota</taxon>
        <taxon>Metazoa</taxon>
        <taxon>Ecdysozoa</taxon>
        <taxon>Arthropoda</taxon>
        <taxon>Hexapoda</taxon>
        <taxon>Insecta</taxon>
        <taxon>Pterygota</taxon>
        <taxon>Neoptera</taxon>
        <taxon>Endopterygota</taxon>
        <taxon>Lepidoptera</taxon>
        <taxon>Glossata</taxon>
        <taxon>Ditrysia</taxon>
        <taxon>Papilionoidea</taxon>
        <taxon>Pieridae</taxon>
        <taxon>Pierinae</taxon>
        <taxon>Pieris</taxon>
    </lineage>
</organism>
<dbReference type="PANTHER" id="PTHR48021:SF1">
    <property type="entry name" value="GH07001P-RELATED"/>
    <property type="match status" value="1"/>
</dbReference>
<dbReference type="GO" id="GO:0022857">
    <property type="term" value="F:transmembrane transporter activity"/>
    <property type="evidence" value="ECO:0007669"/>
    <property type="project" value="InterPro"/>
</dbReference>
<accession>A0A9P0SV53</accession>
<feature type="domain" description="Major facilitator superfamily (MFS) profile" evidence="9">
    <location>
        <begin position="17"/>
        <end position="449"/>
    </location>
</feature>
<evidence type="ECO:0000256" key="6">
    <source>
        <dbReference type="ARBA" id="ARBA00022989"/>
    </source>
</evidence>
<evidence type="ECO:0000256" key="7">
    <source>
        <dbReference type="ARBA" id="ARBA00023136"/>
    </source>
</evidence>
<gene>
    <name evidence="10" type="ORF">PIBRA_LOCUS1387</name>
</gene>